<dbReference type="OrthoDB" id="437909at2759"/>
<dbReference type="SMART" id="SM00225">
    <property type="entry name" value="BTB"/>
    <property type="match status" value="1"/>
</dbReference>
<evidence type="ECO:0000256" key="1">
    <source>
        <dbReference type="SAM" id="MobiDB-lite"/>
    </source>
</evidence>
<feature type="compositionally biased region" description="Basic and acidic residues" evidence="1">
    <location>
        <begin position="37"/>
        <end position="53"/>
    </location>
</feature>
<feature type="region of interest" description="Disordered" evidence="1">
    <location>
        <begin position="1"/>
        <end position="53"/>
    </location>
</feature>
<dbReference type="CDD" id="cd18186">
    <property type="entry name" value="BTB_POZ_ZBTB_KLHL-like"/>
    <property type="match status" value="1"/>
</dbReference>
<dbReference type="InterPro" id="IPR000210">
    <property type="entry name" value="BTB/POZ_dom"/>
</dbReference>
<name>A0A812UV81_9DINO</name>
<accession>A0A812UV81</accession>
<dbReference type="Gene3D" id="3.30.710.10">
    <property type="entry name" value="Potassium Channel Kv1.1, Chain A"/>
    <property type="match status" value="1"/>
</dbReference>
<dbReference type="PANTHER" id="PTHR22744">
    <property type="entry name" value="HELIX LOOP HELIX PROTEIN 21-RELATED"/>
    <property type="match status" value="1"/>
</dbReference>
<dbReference type="SUPFAM" id="SSF54695">
    <property type="entry name" value="POZ domain"/>
    <property type="match status" value="1"/>
</dbReference>
<protein>
    <submittedName>
        <fullName evidence="3">Bath-38 protein</fullName>
    </submittedName>
</protein>
<evidence type="ECO:0000259" key="2">
    <source>
        <dbReference type="PROSITE" id="PS50097"/>
    </source>
</evidence>
<dbReference type="InterPro" id="IPR011333">
    <property type="entry name" value="SKP1/BTB/POZ_sf"/>
</dbReference>
<dbReference type="Proteomes" id="UP000601435">
    <property type="component" value="Unassembled WGS sequence"/>
</dbReference>
<feature type="compositionally biased region" description="Acidic residues" evidence="1">
    <location>
        <begin position="1"/>
        <end position="10"/>
    </location>
</feature>
<keyword evidence="4" id="KW-1185">Reference proteome</keyword>
<proteinExistence type="predicted"/>
<gene>
    <name evidence="3" type="primary">bath-38</name>
    <name evidence="3" type="ORF">SNEC2469_LOCUS17001</name>
</gene>
<dbReference type="Pfam" id="PF00651">
    <property type="entry name" value="BTB"/>
    <property type="match status" value="1"/>
</dbReference>
<comment type="caution">
    <text evidence="3">The sequence shown here is derived from an EMBL/GenBank/DDBJ whole genome shotgun (WGS) entry which is preliminary data.</text>
</comment>
<evidence type="ECO:0000313" key="4">
    <source>
        <dbReference type="Proteomes" id="UP000601435"/>
    </source>
</evidence>
<sequence>MDPPSEDELSPFDLFGSESSGEEPVPETRCRKKIFRRKTEEAGEEPEPKKQRRMEHLNDIVLKFREGTKPACSALLRWASPVFDGMFSSGMKEATEQVIEVEVATQEEFEIFYGLILPGARCETQVTPDNVHALLCISDYYQVDFVKDACEEQLLRMPVTVERLLQAHKHDLLKQYRRCIASLSLISQPQDLDALPPDVLLELTKEMQERLKQLRGKAKNLSQIVSQLPTARKGSVKGVGGGLTISKADIQHLRDVVNMLK</sequence>
<reference evidence="3" key="1">
    <citation type="submission" date="2021-02" db="EMBL/GenBank/DDBJ databases">
        <authorList>
            <person name="Dougan E. K."/>
            <person name="Rhodes N."/>
            <person name="Thang M."/>
            <person name="Chan C."/>
        </authorList>
    </citation>
    <scope>NUCLEOTIDE SEQUENCE</scope>
</reference>
<feature type="domain" description="BTB" evidence="2">
    <location>
        <begin position="58"/>
        <end position="119"/>
    </location>
</feature>
<evidence type="ECO:0000313" key="3">
    <source>
        <dbReference type="EMBL" id="CAE7588277.1"/>
    </source>
</evidence>
<dbReference type="PANTHER" id="PTHR22744:SF17">
    <property type="entry name" value="BTB DOMAIN-CONTAINING PROTEIN"/>
    <property type="match status" value="1"/>
</dbReference>
<dbReference type="EMBL" id="CAJNJA010027885">
    <property type="protein sequence ID" value="CAE7588277.1"/>
    <property type="molecule type" value="Genomic_DNA"/>
</dbReference>
<dbReference type="AlphaFoldDB" id="A0A812UV81"/>
<organism evidence="3 4">
    <name type="scientific">Symbiodinium necroappetens</name>
    <dbReference type="NCBI Taxonomy" id="1628268"/>
    <lineage>
        <taxon>Eukaryota</taxon>
        <taxon>Sar</taxon>
        <taxon>Alveolata</taxon>
        <taxon>Dinophyceae</taxon>
        <taxon>Suessiales</taxon>
        <taxon>Symbiodiniaceae</taxon>
        <taxon>Symbiodinium</taxon>
    </lineage>
</organism>
<dbReference type="PROSITE" id="PS50097">
    <property type="entry name" value="BTB"/>
    <property type="match status" value="1"/>
</dbReference>